<sequence>MNKEGSPQQGDLRLSGPLSGQSACAGSRTRDRRVPVELFLTLSSRRPTGVPNLLQKGLFGFYERFAEITVPWTSAKLKLHKHQSLSVGLP</sequence>
<feature type="region of interest" description="Disordered" evidence="1">
    <location>
        <begin position="1"/>
        <end position="30"/>
    </location>
</feature>
<comment type="caution">
    <text evidence="2">The sequence shown here is derived from an EMBL/GenBank/DDBJ whole genome shotgun (WGS) entry which is preliminary data.</text>
</comment>
<keyword evidence="3" id="KW-1185">Reference proteome</keyword>
<reference evidence="2 3" key="1">
    <citation type="journal article" date="2021" name="Elife">
        <title>Chloroplast acquisition without the gene transfer in kleptoplastic sea slugs, Plakobranchus ocellatus.</title>
        <authorList>
            <person name="Maeda T."/>
            <person name="Takahashi S."/>
            <person name="Yoshida T."/>
            <person name="Shimamura S."/>
            <person name="Takaki Y."/>
            <person name="Nagai Y."/>
            <person name="Toyoda A."/>
            <person name="Suzuki Y."/>
            <person name="Arimoto A."/>
            <person name="Ishii H."/>
            <person name="Satoh N."/>
            <person name="Nishiyama T."/>
            <person name="Hasebe M."/>
            <person name="Maruyama T."/>
            <person name="Minagawa J."/>
            <person name="Obokata J."/>
            <person name="Shigenobu S."/>
        </authorList>
    </citation>
    <scope>NUCLEOTIDE SEQUENCE [LARGE SCALE GENOMIC DNA]</scope>
</reference>
<name>A0AAV3YRW8_9GAST</name>
<evidence type="ECO:0000313" key="3">
    <source>
        <dbReference type="Proteomes" id="UP000735302"/>
    </source>
</evidence>
<protein>
    <submittedName>
        <fullName evidence="2">Uncharacterized protein</fullName>
    </submittedName>
</protein>
<organism evidence="2 3">
    <name type="scientific">Plakobranchus ocellatus</name>
    <dbReference type="NCBI Taxonomy" id="259542"/>
    <lineage>
        <taxon>Eukaryota</taxon>
        <taxon>Metazoa</taxon>
        <taxon>Spiralia</taxon>
        <taxon>Lophotrochozoa</taxon>
        <taxon>Mollusca</taxon>
        <taxon>Gastropoda</taxon>
        <taxon>Heterobranchia</taxon>
        <taxon>Euthyneura</taxon>
        <taxon>Panpulmonata</taxon>
        <taxon>Sacoglossa</taxon>
        <taxon>Placobranchoidea</taxon>
        <taxon>Plakobranchidae</taxon>
        <taxon>Plakobranchus</taxon>
    </lineage>
</organism>
<evidence type="ECO:0000313" key="2">
    <source>
        <dbReference type="EMBL" id="GFN85813.1"/>
    </source>
</evidence>
<evidence type="ECO:0000256" key="1">
    <source>
        <dbReference type="SAM" id="MobiDB-lite"/>
    </source>
</evidence>
<accession>A0AAV3YRW8</accession>
<gene>
    <name evidence="2" type="ORF">PoB_001231900</name>
</gene>
<proteinExistence type="predicted"/>
<dbReference type="Proteomes" id="UP000735302">
    <property type="component" value="Unassembled WGS sequence"/>
</dbReference>
<dbReference type="EMBL" id="BLXT01001467">
    <property type="protein sequence ID" value="GFN85813.1"/>
    <property type="molecule type" value="Genomic_DNA"/>
</dbReference>
<dbReference type="AlphaFoldDB" id="A0AAV3YRW8"/>